<feature type="compositionally biased region" description="Polar residues" evidence="1">
    <location>
        <begin position="50"/>
        <end position="60"/>
    </location>
</feature>
<dbReference type="AlphaFoldDB" id="M2R4C0"/>
<evidence type="ECO:0000256" key="1">
    <source>
        <dbReference type="SAM" id="MobiDB-lite"/>
    </source>
</evidence>
<evidence type="ECO:0000313" key="3">
    <source>
        <dbReference type="Proteomes" id="UP000016930"/>
    </source>
</evidence>
<name>M2R4C0_CERS8</name>
<protein>
    <submittedName>
        <fullName evidence="2">Uncharacterized protein</fullName>
    </submittedName>
</protein>
<dbReference type="Proteomes" id="UP000016930">
    <property type="component" value="Unassembled WGS sequence"/>
</dbReference>
<accession>M2R4C0</accession>
<keyword evidence="3" id="KW-1185">Reference proteome</keyword>
<feature type="non-terminal residue" evidence="2">
    <location>
        <position position="100"/>
    </location>
</feature>
<evidence type="ECO:0000313" key="2">
    <source>
        <dbReference type="EMBL" id="EMD39390.1"/>
    </source>
</evidence>
<proteinExistence type="predicted"/>
<dbReference type="EMBL" id="KB445794">
    <property type="protein sequence ID" value="EMD39390.1"/>
    <property type="molecule type" value="Genomic_DNA"/>
</dbReference>
<organism evidence="2 3">
    <name type="scientific">Ceriporiopsis subvermispora (strain B)</name>
    <name type="common">White-rot fungus</name>
    <name type="synonym">Gelatoporia subvermispora</name>
    <dbReference type="NCBI Taxonomy" id="914234"/>
    <lineage>
        <taxon>Eukaryota</taxon>
        <taxon>Fungi</taxon>
        <taxon>Dikarya</taxon>
        <taxon>Basidiomycota</taxon>
        <taxon>Agaricomycotina</taxon>
        <taxon>Agaricomycetes</taxon>
        <taxon>Polyporales</taxon>
        <taxon>Gelatoporiaceae</taxon>
        <taxon>Gelatoporia</taxon>
    </lineage>
</organism>
<feature type="compositionally biased region" description="Polar residues" evidence="1">
    <location>
        <begin position="85"/>
        <end position="100"/>
    </location>
</feature>
<gene>
    <name evidence="2" type="ORF">CERSUDRAFT_113026</name>
</gene>
<reference evidence="2 3" key="1">
    <citation type="journal article" date="2012" name="Proc. Natl. Acad. Sci. U.S.A.">
        <title>Comparative genomics of Ceriporiopsis subvermispora and Phanerochaete chrysosporium provide insight into selective ligninolysis.</title>
        <authorList>
            <person name="Fernandez-Fueyo E."/>
            <person name="Ruiz-Duenas F.J."/>
            <person name="Ferreira P."/>
            <person name="Floudas D."/>
            <person name="Hibbett D.S."/>
            <person name="Canessa P."/>
            <person name="Larrondo L.F."/>
            <person name="James T.Y."/>
            <person name="Seelenfreund D."/>
            <person name="Lobos S."/>
            <person name="Polanco R."/>
            <person name="Tello M."/>
            <person name="Honda Y."/>
            <person name="Watanabe T."/>
            <person name="Watanabe T."/>
            <person name="Ryu J.S."/>
            <person name="Kubicek C.P."/>
            <person name="Schmoll M."/>
            <person name="Gaskell J."/>
            <person name="Hammel K.E."/>
            <person name="St John F.J."/>
            <person name="Vanden Wymelenberg A."/>
            <person name="Sabat G."/>
            <person name="Splinter BonDurant S."/>
            <person name="Syed K."/>
            <person name="Yadav J.S."/>
            <person name="Doddapaneni H."/>
            <person name="Subramanian V."/>
            <person name="Lavin J.L."/>
            <person name="Oguiza J.A."/>
            <person name="Perez G."/>
            <person name="Pisabarro A.G."/>
            <person name="Ramirez L."/>
            <person name="Santoyo F."/>
            <person name="Master E."/>
            <person name="Coutinho P.M."/>
            <person name="Henrissat B."/>
            <person name="Lombard V."/>
            <person name="Magnuson J.K."/>
            <person name="Kuees U."/>
            <person name="Hori C."/>
            <person name="Igarashi K."/>
            <person name="Samejima M."/>
            <person name="Held B.W."/>
            <person name="Barry K.W."/>
            <person name="LaButti K.M."/>
            <person name="Lapidus A."/>
            <person name="Lindquist E.A."/>
            <person name="Lucas S.M."/>
            <person name="Riley R."/>
            <person name="Salamov A.A."/>
            <person name="Hoffmeister D."/>
            <person name="Schwenk D."/>
            <person name="Hadar Y."/>
            <person name="Yarden O."/>
            <person name="de Vries R.P."/>
            <person name="Wiebenga A."/>
            <person name="Stenlid J."/>
            <person name="Eastwood D."/>
            <person name="Grigoriev I.V."/>
            <person name="Berka R.M."/>
            <person name="Blanchette R.A."/>
            <person name="Kersten P."/>
            <person name="Martinez A.T."/>
            <person name="Vicuna R."/>
            <person name="Cullen D."/>
        </authorList>
    </citation>
    <scope>NUCLEOTIDE SEQUENCE [LARGE SCALE GENOMIC DNA]</scope>
    <source>
        <strain evidence="2 3">B</strain>
    </source>
</reference>
<feature type="region of interest" description="Disordered" evidence="1">
    <location>
        <begin position="50"/>
        <end position="100"/>
    </location>
</feature>
<dbReference type="HOGENOM" id="CLU_2312718_0_0_1"/>
<sequence>MRASPAYRAIHRTRSYFVAPAIEVIPVITTYSKLLHAICISRERVNVCTADTRSDTSNSRAAERPICRHRNRSRRESAAPPRGSHASSKYVSVNASNFQS</sequence>